<feature type="domain" description="Coenzyme F420:L-glutamate ligase-like" evidence="8">
    <location>
        <begin position="18"/>
        <end position="237"/>
    </location>
</feature>
<dbReference type="NCBIfam" id="TIGR01916">
    <property type="entry name" value="F420_cofE"/>
    <property type="match status" value="1"/>
</dbReference>
<evidence type="ECO:0000256" key="6">
    <source>
        <dbReference type="ARBA" id="ARBA00023134"/>
    </source>
</evidence>
<dbReference type="PANTHER" id="PTHR47917">
    <property type="match status" value="1"/>
</dbReference>
<dbReference type="eggNOG" id="COG1478">
    <property type="taxonomic scope" value="Bacteria"/>
</dbReference>
<dbReference type="Pfam" id="PF01996">
    <property type="entry name" value="F420_ligase"/>
    <property type="match status" value="1"/>
</dbReference>
<keyword evidence="2" id="KW-0479">Metal-binding</keyword>
<dbReference type="GO" id="GO:0005525">
    <property type="term" value="F:GTP binding"/>
    <property type="evidence" value="ECO:0007669"/>
    <property type="project" value="UniProtKB-KW"/>
</dbReference>
<keyword evidence="3" id="KW-0547">Nucleotide-binding</keyword>
<sequence>MSSAASMQPVSCFPIPGIPLVEPGDDLAALMEAALRDCGVGLSDGDVLVLAQKIVSKAEGRYLDLAALEPSQRAREIAARTGKDPHHVEAVLSQSDEVVREGPRVVVVAHRLGFVMANAGIDESNIEHPDGTRRVLLLPENPDASAAALKQRLDAAFGVEIGVVINDSFGRPWRNGVVGVALGAAGVASLVDRVGATDLFGRRMQVTEIAVADEIAAAASLLMGQADEGIPAVLIRGLPRHGPSRPAADLVRPRERDMFR</sequence>
<dbReference type="HOGENOM" id="CLU_051152_1_1_5"/>
<evidence type="ECO:0000256" key="4">
    <source>
        <dbReference type="ARBA" id="ARBA00022842"/>
    </source>
</evidence>
<dbReference type="AlphaFoldDB" id="D7A1S6"/>
<evidence type="ECO:0000313" key="10">
    <source>
        <dbReference type="Proteomes" id="UP000006633"/>
    </source>
</evidence>
<keyword evidence="6" id="KW-0342">GTP-binding</keyword>
<dbReference type="STRING" id="639283.Snov_4233"/>
<proteinExistence type="predicted"/>
<reference evidence="9 10" key="1">
    <citation type="journal article" date="2012" name="Stand. Genomic Sci.">
        <title>Complete genome sequence of the facultatively chemolithoautotrophic and methylotrophic alpha Proteobacterium Starkeya novella type strain (ATCC 8093(T)).</title>
        <authorList>
            <person name="Kappler U."/>
            <person name="Davenport K."/>
            <person name="Beatson S."/>
            <person name="Lucas S."/>
            <person name="Lapidus A."/>
            <person name="Copeland A."/>
            <person name="Berry K.W."/>
            <person name="Glavina Del Rio T."/>
            <person name="Hammon N."/>
            <person name="Dalin E."/>
            <person name="Tice H."/>
            <person name="Pitluck S."/>
            <person name="Richardson P."/>
            <person name="Bruce D."/>
            <person name="Goodwin L.A."/>
            <person name="Han C."/>
            <person name="Tapia R."/>
            <person name="Detter J.C."/>
            <person name="Chang Y.J."/>
            <person name="Jeffries C.D."/>
            <person name="Land M."/>
            <person name="Hauser L."/>
            <person name="Kyrpides N.C."/>
            <person name="Goker M."/>
            <person name="Ivanova N."/>
            <person name="Klenk H.P."/>
            <person name="Woyke T."/>
        </authorList>
    </citation>
    <scope>NUCLEOTIDE SEQUENCE [LARGE SCALE GENOMIC DNA]</scope>
    <source>
        <strain evidence="10">ATCC 8093 / DSM 506 / JCM 20403 / CCM 1077 / IAM 12100 / NBRC 12443 / NCIMB 10456</strain>
    </source>
</reference>
<dbReference type="SUPFAM" id="SSF144010">
    <property type="entry name" value="CofE-like"/>
    <property type="match status" value="1"/>
</dbReference>
<dbReference type="RefSeq" id="WP_013169001.1">
    <property type="nucleotide sequence ID" value="NC_014217.1"/>
</dbReference>
<dbReference type="Proteomes" id="UP000006633">
    <property type="component" value="Chromosome"/>
</dbReference>
<gene>
    <name evidence="9" type="ordered locus">Snov_4233</name>
</gene>
<evidence type="ECO:0000256" key="3">
    <source>
        <dbReference type="ARBA" id="ARBA00022741"/>
    </source>
</evidence>
<name>D7A1S6_ANCN5</name>
<dbReference type="InterPro" id="IPR008225">
    <property type="entry name" value="F420-0_g-glutamyl_ligase"/>
</dbReference>
<evidence type="ECO:0000256" key="2">
    <source>
        <dbReference type="ARBA" id="ARBA00022723"/>
    </source>
</evidence>
<evidence type="ECO:0000256" key="7">
    <source>
        <dbReference type="ARBA" id="ARBA00023211"/>
    </source>
</evidence>
<keyword evidence="1" id="KW-0436">Ligase</keyword>
<keyword evidence="10" id="KW-1185">Reference proteome</keyword>
<evidence type="ECO:0000256" key="5">
    <source>
        <dbReference type="ARBA" id="ARBA00022958"/>
    </source>
</evidence>
<dbReference type="PANTHER" id="PTHR47917:SF1">
    <property type="entry name" value="COENZYME F420:L-GLUTAMATE LIGASE"/>
    <property type="match status" value="1"/>
</dbReference>
<organism evidence="9 10">
    <name type="scientific">Ancylobacter novellus (strain ATCC 8093 / DSM 506 / JCM 20403 / CCM 1077 / IAM 12100 / NBRC 12443 / NCIMB 10456)</name>
    <name type="common">Starkeya novella</name>
    <dbReference type="NCBI Taxonomy" id="639283"/>
    <lineage>
        <taxon>Bacteria</taxon>
        <taxon>Pseudomonadati</taxon>
        <taxon>Pseudomonadota</taxon>
        <taxon>Alphaproteobacteria</taxon>
        <taxon>Hyphomicrobiales</taxon>
        <taxon>Xanthobacteraceae</taxon>
        <taxon>Ancylobacter</taxon>
    </lineage>
</organism>
<dbReference type="OrthoDB" id="9788295at2"/>
<accession>D7A1S6</accession>
<dbReference type="GO" id="GO:0046872">
    <property type="term" value="F:metal ion binding"/>
    <property type="evidence" value="ECO:0007669"/>
    <property type="project" value="UniProtKB-KW"/>
</dbReference>
<protein>
    <submittedName>
        <fullName evidence="9">F420-dependent oxidoreductase</fullName>
    </submittedName>
</protein>
<dbReference type="GO" id="GO:0052618">
    <property type="term" value="F:coenzyme F420-0:L-glutamate ligase activity"/>
    <property type="evidence" value="ECO:0007669"/>
    <property type="project" value="TreeGrafter"/>
</dbReference>
<keyword evidence="7" id="KW-0464">Manganese</keyword>
<dbReference type="Gene3D" id="3.90.1660.10">
    <property type="entry name" value="CofE-like domain"/>
    <property type="match status" value="1"/>
</dbReference>
<dbReference type="InterPro" id="IPR002847">
    <property type="entry name" value="F420-0_gamma-glut_ligase-dom"/>
</dbReference>
<keyword evidence="5" id="KW-0630">Potassium</keyword>
<dbReference type="Gene3D" id="3.30.1330.100">
    <property type="entry name" value="CofE-like"/>
    <property type="match status" value="1"/>
</dbReference>
<dbReference type="EMBL" id="CP002026">
    <property type="protein sequence ID" value="ADH91501.1"/>
    <property type="molecule type" value="Genomic_DNA"/>
</dbReference>
<dbReference type="KEGG" id="sno:Snov_4233"/>
<evidence type="ECO:0000256" key="1">
    <source>
        <dbReference type="ARBA" id="ARBA00022598"/>
    </source>
</evidence>
<evidence type="ECO:0000313" key="9">
    <source>
        <dbReference type="EMBL" id="ADH91501.1"/>
    </source>
</evidence>
<keyword evidence="4" id="KW-0460">Magnesium</keyword>
<evidence type="ECO:0000259" key="8">
    <source>
        <dbReference type="Pfam" id="PF01996"/>
    </source>
</evidence>